<evidence type="ECO:0000256" key="4">
    <source>
        <dbReference type="ARBA" id="ARBA00022452"/>
    </source>
</evidence>
<organism evidence="11 12">
    <name type="scientific">Marisediminitalea aggregata</name>
    <dbReference type="NCBI Taxonomy" id="634436"/>
    <lineage>
        <taxon>Bacteria</taxon>
        <taxon>Pseudomonadati</taxon>
        <taxon>Pseudomonadota</taxon>
        <taxon>Gammaproteobacteria</taxon>
        <taxon>Alteromonadales</taxon>
        <taxon>Alteromonadaceae</taxon>
        <taxon>Marisediminitalea</taxon>
    </lineage>
</organism>
<dbReference type="Pfam" id="PF02321">
    <property type="entry name" value="OEP"/>
    <property type="match status" value="2"/>
</dbReference>
<feature type="chain" id="PRO_5012657759" evidence="9">
    <location>
        <begin position="22"/>
        <end position="640"/>
    </location>
</feature>
<evidence type="ECO:0000256" key="2">
    <source>
        <dbReference type="ARBA" id="ARBA00007613"/>
    </source>
</evidence>
<sequence length="640" mass="71722">MRSVVLISVITLIGMSVEATAQRLTITEVIQHTLDTNPDIQASWREFLISQKDVTVARSDYMPSVDVNASSFFVDRNYGLDQSFVENQARISVSQLIYDGFLSRSETQSLEQAQVVRFYEFYSQAEQVSLETTLAYLDMVMFRELLQISESNLKTHIDVYKQIEQSAQAGVARGADLEQINGRLSLAESNIITEQSNLHDVTARFMRLTGLQSPNDIAPVDVNLLPVQQHSIVQLLHKAYASNPDLLAAVYNIDSQAFRIESAEARYHPRVAFNASYGFQSRDQVGLNNTITEARVGIQLDYNLYRAGADEAQIEQAIEQQVQAKDIRLKACRDIQQTLHIAFNDIINLERQLPALNDHMLASARVRTAYLGQFRLGQRTLLDLLDAENEAYESSRAYTQAKITQLKSFFRLLVSQGELLNYLNVSRQSMPVPADIAARPVEYDPTFICPANTVDYLVSSGNALTRDTDGDGVTDLWDDCPDTTAGVDIDQYGCELAKKETLNYAPINTAEFERLDVVKTMNVSVEFGHDSADYSSNISELMTPLLETLSENPAYGVIIEGHASLQGNADYNKQLSLRRAKAIAMWLINQQGIDKGRVFEVGYGEERPVIDAQTEQANRANRRIVARIVMLPQEQDSETP</sequence>
<comment type="similarity">
    <text evidence="2">Belongs to the outer membrane factor (OMF) (TC 1.B.17) family.</text>
</comment>
<dbReference type="GO" id="GO:0015288">
    <property type="term" value="F:porin activity"/>
    <property type="evidence" value="ECO:0007669"/>
    <property type="project" value="TreeGrafter"/>
</dbReference>
<evidence type="ECO:0000256" key="1">
    <source>
        <dbReference type="ARBA" id="ARBA00004442"/>
    </source>
</evidence>
<reference evidence="12" key="1">
    <citation type="submission" date="2016-11" db="EMBL/GenBank/DDBJ databases">
        <authorList>
            <person name="Varghese N."/>
            <person name="Submissions S."/>
        </authorList>
    </citation>
    <scope>NUCLEOTIDE SEQUENCE [LARGE SCALE GENOMIC DNA]</scope>
    <source>
        <strain evidence="12">CGMCC 1.8995</strain>
    </source>
</reference>
<dbReference type="AlphaFoldDB" id="A0A1M5SSM2"/>
<dbReference type="GO" id="GO:1990281">
    <property type="term" value="C:efflux pump complex"/>
    <property type="evidence" value="ECO:0007669"/>
    <property type="project" value="TreeGrafter"/>
</dbReference>
<evidence type="ECO:0000259" key="10">
    <source>
        <dbReference type="PROSITE" id="PS51123"/>
    </source>
</evidence>
<keyword evidence="5" id="KW-0812">Transmembrane</keyword>
<gene>
    <name evidence="11" type="ORF">SAMN05216361_0079</name>
</gene>
<feature type="domain" description="OmpA-like" evidence="10">
    <location>
        <begin position="514"/>
        <end position="632"/>
    </location>
</feature>
<keyword evidence="12" id="KW-1185">Reference proteome</keyword>
<dbReference type="NCBIfam" id="TIGR01844">
    <property type="entry name" value="type_I_sec_TolC"/>
    <property type="match status" value="1"/>
</dbReference>
<dbReference type="Gene3D" id="3.30.1330.60">
    <property type="entry name" value="OmpA-like domain"/>
    <property type="match status" value="1"/>
</dbReference>
<keyword evidence="9" id="KW-0732">Signal</keyword>
<keyword evidence="4" id="KW-1134">Transmembrane beta strand</keyword>
<proteinExistence type="inferred from homology"/>
<keyword evidence="6 8" id="KW-0472">Membrane</keyword>
<dbReference type="GO" id="GO:0009279">
    <property type="term" value="C:cell outer membrane"/>
    <property type="evidence" value="ECO:0007669"/>
    <property type="project" value="UniProtKB-SubCell"/>
</dbReference>
<keyword evidence="7" id="KW-0998">Cell outer membrane</keyword>
<dbReference type="PANTHER" id="PTHR30026:SF22">
    <property type="entry name" value="OUTER MEMBRANE EFFLUX PROTEIN"/>
    <property type="match status" value="1"/>
</dbReference>
<dbReference type="InterPro" id="IPR036737">
    <property type="entry name" value="OmpA-like_sf"/>
</dbReference>
<evidence type="ECO:0000256" key="7">
    <source>
        <dbReference type="ARBA" id="ARBA00023237"/>
    </source>
</evidence>
<dbReference type="Proteomes" id="UP000184520">
    <property type="component" value="Unassembled WGS sequence"/>
</dbReference>
<dbReference type="SUPFAM" id="SSF103088">
    <property type="entry name" value="OmpA-like"/>
    <property type="match status" value="1"/>
</dbReference>
<evidence type="ECO:0000256" key="3">
    <source>
        <dbReference type="ARBA" id="ARBA00022448"/>
    </source>
</evidence>
<dbReference type="Pfam" id="PF00691">
    <property type="entry name" value="OmpA"/>
    <property type="match status" value="1"/>
</dbReference>
<dbReference type="OrthoDB" id="9814637at2"/>
<dbReference type="GO" id="GO:0015562">
    <property type="term" value="F:efflux transmembrane transporter activity"/>
    <property type="evidence" value="ECO:0007669"/>
    <property type="project" value="InterPro"/>
</dbReference>
<dbReference type="CDD" id="cd07185">
    <property type="entry name" value="OmpA_C-like"/>
    <property type="match status" value="1"/>
</dbReference>
<accession>A0A1M5SSM2</accession>
<dbReference type="SUPFAM" id="SSF56954">
    <property type="entry name" value="Outer membrane efflux proteins (OEP)"/>
    <property type="match status" value="1"/>
</dbReference>
<dbReference type="InterPro" id="IPR010130">
    <property type="entry name" value="T1SS_OMP_TolC"/>
</dbReference>
<evidence type="ECO:0000256" key="6">
    <source>
        <dbReference type="ARBA" id="ARBA00023136"/>
    </source>
</evidence>
<evidence type="ECO:0000256" key="8">
    <source>
        <dbReference type="PROSITE-ProRule" id="PRU00473"/>
    </source>
</evidence>
<dbReference type="Gene3D" id="1.20.1600.10">
    <property type="entry name" value="Outer membrane efflux proteins (OEP)"/>
    <property type="match status" value="1"/>
</dbReference>
<keyword evidence="3" id="KW-0813">Transport</keyword>
<dbReference type="InterPro" id="IPR003423">
    <property type="entry name" value="OMP_efflux"/>
</dbReference>
<evidence type="ECO:0000256" key="9">
    <source>
        <dbReference type="SAM" id="SignalP"/>
    </source>
</evidence>
<evidence type="ECO:0000313" key="11">
    <source>
        <dbReference type="EMBL" id="SHH41515.1"/>
    </source>
</evidence>
<evidence type="ECO:0000313" key="12">
    <source>
        <dbReference type="Proteomes" id="UP000184520"/>
    </source>
</evidence>
<dbReference type="PROSITE" id="PS51123">
    <property type="entry name" value="OMPA_2"/>
    <property type="match status" value="1"/>
</dbReference>
<evidence type="ECO:0000256" key="5">
    <source>
        <dbReference type="ARBA" id="ARBA00022692"/>
    </source>
</evidence>
<dbReference type="EMBL" id="FQWD01000011">
    <property type="protein sequence ID" value="SHH41515.1"/>
    <property type="molecule type" value="Genomic_DNA"/>
</dbReference>
<name>A0A1M5SSM2_9ALTE</name>
<dbReference type="InterPro" id="IPR006665">
    <property type="entry name" value="OmpA-like"/>
</dbReference>
<dbReference type="RefSeq" id="WP_084526792.1">
    <property type="nucleotide sequence ID" value="NZ_FQWD01000011.1"/>
</dbReference>
<dbReference type="PANTHER" id="PTHR30026">
    <property type="entry name" value="OUTER MEMBRANE PROTEIN TOLC"/>
    <property type="match status" value="1"/>
</dbReference>
<dbReference type="InterPro" id="IPR051906">
    <property type="entry name" value="TolC-like"/>
</dbReference>
<protein>
    <submittedName>
        <fullName evidence="11">Outer membrane protein, adhesin transport system</fullName>
    </submittedName>
</protein>
<dbReference type="STRING" id="634436.SAMN05216361_0079"/>
<feature type="signal peptide" evidence="9">
    <location>
        <begin position="1"/>
        <end position="21"/>
    </location>
</feature>
<comment type="subcellular location">
    <subcellularLocation>
        <location evidence="1">Cell outer membrane</location>
    </subcellularLocation>
</comment>